<dbReference type="PIRSF" id="PIRSF000705">
    <property type="entry name" value="DNK"/>
    <property type="match status" value="1"/>
</dbReference>
<reference evidence="2" key="1">
    <citation type="submission" date="2016-10" db="EMBL/GenBank/DDBJ databases">
        <title>Sequence of Gallionella enrichment culture.</title>
        <authorList>
            <person name="Poehlein A."/>
            <person name="Muehling M."/>
            <person name="Daniel R."/>
        </authorList>
    </citation>
    <scope>NUCLEOTIDE SEQUENCE</scope>
</reference>
<protein>
    <submittedName>
        <fullName evidence="2">Deoxyguanosine kinase</fullName>
        <ecNumber evidence="2">2.7.1.113</ecNumber>
    </submittedName>
</protein>
<dbReference type="CDD" id="cd01673">
    <property type="entry name" value="dNK"/>
    <property type="match status" value="1"/>
</dbReference>
<evidence type="ECO:0000313" key="2">
    <source>
        <dbReference type="EMBL" id="OIQ95315.1"/>
    </source>
</evidence>
<dbReference type="PANTHER" id="PTHR10513">
    <property type="entry name" value="DEOXYNUCLEOSIDE KINASE"/>
    <property type="match status" value="1"/>
</dbReference>
<accession>A0A1J5S0M9</accession>
<organism evidence="2">
    <name type="scientific">mine drainage metagenome</name>
    <dbReference type="NCBI Taxonomy" id="410659"/>
    <lineage>
        <taxon>unclassified sequences</taxon>
        <taxon>metagenomes</taxon>
        <taxon>ecological metagenomes</taxon>
    </lineage>
</organism>
<sequence>MSIFNKYPYIVIEGPIGSGKTTLARMLTEKFPVDHLSEKAEDNPFLPRFYQDAQRYALPTQLFFLFQRANQIKDISQRDMFANPIVADFFLEKDPLFARLNLDDEEYALYHQIYQHLQLKAPKPDLVIYLQTPVDALVERIESRSVSYEQDIPREYIERLANAYSEFFHNYDASPVLIVNNEKLNILKNESALDLLINHIAQIKGQREFFNPNFD</sequence>
<dbReference type="SUPFAM" id="SSF52540">
    <property type="entry name" value="P-loop containing nucleoside triphosphate hydrolases"/>
    <property type="match status" value="1"/>
</dbReference>
<proteinExistence type="predicted"/>
<dbReference type="Pfam" id="PF01712">
    <property type="entry name" value="dNK"/>
    <property type="match status" value="1"/>
</dbReference>
<dbReference type="InterPro" id="IPR050566">
    <property type="entry name" value="Deoxyribonucleoside_kinase"/>
</dbReference>
<feature type="domain" description="Deoxynucleoside kinase" evidence="1">
    <location>
        <begin position="10"/>
        <end position="202"/>
    </location>
</feature>
<dbReference type="InterPro" id="IPR002624">
    <property type="entry name" value="DCK/DGK"/>
</dbReference>
<dbReference type="GO" id="GO:0005524">
    <property type="term" value="F:ATP binding"/>
    <property type="evidence" value="ECO:0007669"/>
    <property type="project" value="InterPro"/>
</dbReference>
<keyword evidence="2" id="KW-0418">Kinase</keyword>
<name>A0A1J5S0M9_9ZZZZ</name>
<evidence type="ECO:0000259" key="1">
    <source>
        <dbReference type="Pfam" id="PF01712"/>
    </source>
</evidence>
<dbReference type="InterPro" id="IPR027417">
    <property type="entry name" value="P-loop_NTPase"/>
</dbReference>
<dbReference type="InterPro" id="IPR031314">
    <property type="entry name" value="DNK_dom"/>
</dbReference>
<dbReference type="EC" id="2.7.1.113" evidence="2"/>
<gene>
    <name evidence="2" type="primary">dgk_5</name>
    <name evidence="2" type="ORF">GALL_226900</name>
</gene>
<keyword evidence="2" id="KW-0808">Transferase</keyword>
<dbReference type="PANTHER" id="PTHR10513:SF46">
    <property type="entry name" value="DEOXYGUANOSINE KINASE"/>
    <property type="match status" value="1"/>
</dbReference>
<dbReference type="EMBL" id="MLJW01000169">
    <property type="protein sequence ID" value="OIQ95315.1"/>
    <property type="molecule type" value="Genomic_DNA"/>
</dbReference>
<comment type="caution">
    <text evidence="2">The sequence shown here is derived from an EMBL/GenBank/DDBJ whole genome shotgun (WGS) entry which is preliminary data.</text>
</comment>
<dbReference type="GO" id="GO:0005737">
    <property type="term" value="C:cytoplasm"/>
    <property type="evidence" value="ECO:0007669"/>
    <property type="project" value="TreeGrafter"/>
</dbReference>
<dbReference type="GO" id="GO:0004138">
    <property type="term" value="F:deoxyguanosine kinase activity"/>
    <property type="evidence" value="ECO:0007669"/>
    <property type="project" value="UniProtKB-EC"/>
</dbReference>
<dbReference type="AlphaFoldDB" id="A0A1J5S0M9"/>
<dbReference type="Gene3D" id="3.40.50.300">
    <property type="entry name" value="P-loop containing nucleotide triphosphate hydrolases"/>
    <property type="match status" value="1"/>
</dbReference>